<dbReference type="Pfam" id="PF01795">
    <property type="entry name" value="Methyltransf_5"/>
    <property type="match status" value="1"/>
</dbReference>
<keyword evidence="6" id="KW-1185">Reference proteome</keyword>
<evidence type="ECO:0000313" key="6">
    <source>
        <dbReference type="Proteomes" id="UP001604336"/>
    </source>
</evidence>
<dbReference type="Proteomes" id="UP001604336">
    <property type="component" value="Unassembled WGS sequence"/>
</dbReference>
<dbReference type="GO" id="GO:0008168">
    <property type="term" value="F:methyltransferase activity"/>
    <property type="evidence" value="ECO:0007669"/>
    <property type="project" value="UniProtKB-KW"/>
</dbReference>
<dbReference type="InterPro" id="IPR029063">
    <property type="entry name" value="SAM-dependent_MTases_sf"/>
</dbReference>
<dbReference type="HAMAP" id="MF_01007">
    <property type="entry name" value="16SrRNA_methyltr_H"/>
    <property type="match status" value="1"/>
</dbReference>
<dbReference type="FunFam" id="1.10.150.170:FF:000004">
    <property type="entry name" value="Ribosomal RNA small subunit methyltransferase H"/>
    <property type="match status" value="1"/>
</dbReference>
<name>A0ABD1TXD6_9LAMI</name>
<comment type="caution">
    <text evidence="5">The sequence shown here is derived from an EMBL/GenBank/DDBJ whole genome shotgun (WGS) entry which is preliminary data.</text>
</comment>
<sequence>MALAAIASAKSLIRKKLFLHSNSPPKFSPFCFSISTTTATLKDKNKETKIQKRKQKWNSEANLLLKRRTRSDKELDEEIFLKHYGNGDSVHVPVMLGEVLDVFASMRLDSFVDCTLGAGGHSSAIIQAHPEMKFYVGLDVDPVAQEMAQSRLKEVLHKDSCDKISDLQVHTLLKNFKNIKSVLHEIDGEISADGVHGILMDLGMSSMQVNNSERGFSVLNDGPLDMRMNPEASLRAEDILNSWPDSEVGRILRDYGEENNWYSLQNKIVKARLTGGLHSTRALVDLIRNSTSWSRGGRQGWIKTATRVFQALRIAVNDELNTLKDSIRACFDSLASGGRLAVISFHSLEDRIVKQAFLNIVNCSEDDFVKMDTSDSEKEGWIKQIVQGRDATILTKRPITPSEKEEKLNTRSRSAKLRVIQKI</sequence>
<evidence type="ECO:0000256" key="2">
    <source>
        <dbReference type="ARBA" id="ARBA00022603"/>
    </source>
</evidence>
<evidence type="ECO:0000256" key="1">
    <source>
        <dbReference type="ARBA" id="ARBA00010396"/>
    </source>
</evidence>
<protein>
    <submittedName>
        <fullName evidence="5">MraW methylase family protein</fullName>
    </submittedName>
</protein>
<keyword evidence="3" id="KW-0808">Transferase</keyword>
<dbReference type="InterPro" id="IPR002903">
    <property type="entry name" value="RsmH"/>
</dbReference>
<dbReference type="Gene3D" id="3.40.50.150">
    <property type="entry name" value="Vaccinia Virus protein VP39"/>
    <property type="match status" value="1"/>
</dbReference>
<dbReference type="PANTHER" id="PTHR11265:SF0">
    <property type="entry name" value="12S RRNA N4-METHYLCYTIDINE METHYLTRANSFERASE"/>
    <property type="match status" value="1"/>
</dbReference>
<evidence type="ECO:0000256" key="3">
    <source>
        <dbReference type="ARBA" id="ARBA00022679"/>
    </source>
</evidence>
<dbReference type="GO" id="GO:0032259">
    <property type="term" value="P:methylation"/>
    <property type="evidence" value="ECO:0007669"/>
    <property type="project" value="UniProtKB-KW"/>
</dbReference>
<reference evidence="6" key="1">
    <citation type="submission" date="2024-07" db="EMBL/GenBank/DDBJ databases">
        <title>Two chromosome-level genome assemblies of Korean endemic species Abeliophyllum distichum and Forsythia ovata (Oleaceae).</title>
        <authorList>
            <person name="Jang H."/>
        </authorList>
    </citation>
    <scope>NUCLEOTIDE SEQUENCE [LARGE SCALE GENOMIC DNA]</scope>
</reference>
<evidence type="ECO:0000313" key="5">
    <source>
        <dbReference type="EMBL" id="KAL2517396.1"/>
    </source>
</evidence>
<dbReference type="PANTHER" id="PTHR11265">
    <property type="entry name" value="S-ADENOSYL-METHYLTRANSFERASE MRAW"/>
    <property type="match status" value="1"/>
</dbReference>
<proteinExistence type="inferred from homology"/>
<gene>
    <name evidence="5" type="ORF">Adt_13643</name>
</gene>
<comment type="similarity">
    <text evidence="1">Belongs to the methyltransferase superfamily. RsmH family.</text>
</comment>
<dbReference type="NCBIfam" id="TIGR00006">
    <property type="entry name" value="16S rRNA (cytosine(1402)-N(4))-methyltransferase RsmH"/>
    <property type="match status" value="1"/>
</dbReference>
<dbReference type="InterPro" id="IPR023397">
    <property type="entry name" value="SAM-dep_MeTrfase_MraW_recog"/>
</dbReference>
<dbReference type="SUPFAM" id="SSF53335">
    <property type="entry name" value="S-adenosyl-L-methionine-dependent methyltransferases"/>
    <property type="match status" value="1"/>
</dbReference>
<evidence type="ECO:0000256" key="4">
    <source>
        <dbReference type="ARBA" id="ARBA00022691"/>
    </source>
</evidence>
<dbReference type="SUPFAM" id="SSF81799">
    <property type="entry name" value="Putative methyltransferase TM0872, insert domain"/>
    <property type="match status" value="1"/>
</dbReference>
<keyword evidence="2 5" id="KW-0489">Methyltransferase</keyword>
<dbReference type="Gene3D" id="1.10.150.170">
    <property type="entry name" value="Putative methyltransferase TM0872, insert domain"/>
    <property type="match status" value="1"/>
</dbReference>
<accession>A0ABD1TXD6</accession>
<keyword evidence="4" id="KW-0949">S-adenosyl-L-methionine</keyword>
<dbReference type="EMBL" id="JBFOLK010000004">
    <property type="protein sequence ID" value="KAL2517396.1"/>
    <property type="molecule type" value="Genomic_DNA"/>
</dbReference>
<organism evidence="5 6">
    <name type="scientific">Abeliophyllum distichum</name>
    <dbReference type="NCBI Taxonomy" id="126358"/>
    <lineage>
        <taxon>Eukaryota</taxon>
        <taxon>Viridiplantae</taxon>
        <taxon>Streptophyta</taxon>
        <taxon>Embryophyta</taxon>
        <taxon>Tracheophyta</taxon>
        <taxon>Spermatophyta</taxon>
        <taxon>Magnoliopsida</taxon>
        <taxon>eudicotyledons</taxon>
        <taxon>Gunneridae</taxon>
        <taxon>Pentapetalae</taxon>
        <taxon>asterids</taxon>
        <taxon>lamiids</taxon>
        <taxon>Lamiales</taxon>
        <taxon>Oleaceae</taxon>
        <taxon>Forsythieae</taxon>
        <taxon>Abeliophyllum</taxon>
    </lineage>
</organism>
<dbReference type="AlphaFoldDB" id="A0ABD1TXD6"/>